<evidence type="ECO:0000313" key="2">
    <source>
        <dbReference type="EMBL" id="MDT3282167.1"/>
    </source>
</evidence>
<keyword evidence="1" id="KW-1133">Transmembrane helix</keyword>
<dbReference type="Proteomes" id="UP001249505">
    <property type="component" value="Unassembled WGS sequence"/>
</dbReference>
<dbReference type="NCBIfam" id="TIGR02532">
    <property type="entry name" value="IV_pilin_GFxxxE"/>
    <property type="match status" value="1"/>
</dbReference>
<dbReference type="InterPro" id="IPR012902">
    <property type="entry name" value="N_methyl_site"/>
</dbReference>
<dbReference type="EMBL" id="JAUOES010000025">
    <property type="protein sequence ID" value="MDT3282167.1"/>
    <property type="molecule type" value="Genomic_DNA"/>
</dbReference>
<evidence type="ECO:0000256" key="1">
    <source>
        <dbReference type="SAM" id="Phobius"/>
    </source>
</evidence>
<dbReference type="RefSeq" id="WP_311900477.1">
    <property type="nucleotide sequence ID" value="NZ_JAUOES010000025.1"/>
</dbReference>
<keyword evidence="1" id="KW-0472">Membrane</keyword>
<gene>
    <name evidence="2" type="ORF">Q4Q50_17965</name>
</gene>
<dbReference type="Pfam" id="PF07963">
    <property type="entry name" value="N_methyl"/>
    <property type="match status" value="1"/>
</dbReference>
<organism evidence="2 3">
    <name type="scientific">Shewanella scandinavica</name>
    <dbReference type="NCBI Taxonomy" id="3063538"/>
    <lineage>
        <taxon>Bacteria</taxon>
        <taxon>Pseudomonadati</taxon>
        <taxon>Pseudomonadota</taxon>
        <taxon>Gammaproteobacteria</taxon>
        <taxon>Alteromonadales</taxon>
        <taxon>Shewanellaceae</taxon>
        <taxon>Shewanella</taxon>
    </lineage>
</organism>
<dbReference type="InterPro" id="IPR045584">
    <property type="entry name" value="Pilin-like"/>
</dbReference>
<name>A0ABU3G4A4_9GAMM</name>
<accession>A0ABU3G4A4</accession>
<reference evidence="2 3" key="1">
    <citation type="submission" date="2023-07" db="EMBL/GenBank/DDBJ databases">
        <title>Novel Shewanella species isolated from Baltic Sea sediments.</title>
        <authorList>
            <person name="Martin-Rodriguez A.J."/>
        </authorList>
    </citation>
    <scope>NUCLEOTIDE SEQUENCE [LARGE SCALE GENOMIC DNA]</scope>
    <source>
        <strain evidence="2 3">SP2S1-2</strain>
    </source>
</reference>
<evidence type="ECO:0000313" key="3">
    <source>
        <dbReference type="Proteomes" id="UP001249505"/>
    </source>
</evidence>
<proteinExistence type="predicted"/>
<comment type="caution">
    <text evidence="2">The sequence shown here is derived from an EMBL/GenBank/DDBJ whole genome shotgun (WGS) entry which is preliminary data.</text>
</comment>
<dbReference type="SUPFAM" id="SSF54523">
    <property type="entry name" value="Pili subunits"/>
    <property type="match status" value="1"/>
</dbReference>
<keyword evidence="3" id="KW-1185">Reference proteome</keyword>
<dbReference type="Gene3D" id="3.30.700.10">
    <property type="entry name" value="Glycoprotein, Type 4 Pilin"/>
    <property type="match status" value="1"/>
</dbReference>
<keyword evidence="1" id="KW-0812">Transmembrane</keyword>
<protein>
    <submittedName>
        <fullName evidence="2">Type II secretion system protein</fullName>
    </submittedName>
</protein>
<sequence>MRRFSSGRQFGFTLVELVTTIILIGILSVTVLPRLFSQSSYSAYSLRNEFMAELRQVQQKALNNTDRCYRVVVSATGYQVSQFASRDNIGCTGSPLPPNPLSSQAFQGGAQLVLVSPNSTNSSNFSLDFDIDGSTSLACNGPCINVIANDTVMINVSSEGYIYAN</sequence>
<feature type="transmembrane region" description="Helical" evidence="1">
    <location>
        <begin position="12"/>
        <end position="36"/>
    </location>
</feature>